<evidence type="ECO:0000256" key="1">
    <source>
        <dbReference type="ARBA" id="ARBA00001946"/>
    </source>
</evidence>
<dbReference type="InterPro" id="IPR019999">
    <property type="entry name" value="Anth_synth_I-like"/>
</dbReference>
<dbReference type="Pfam" id="PF00425">
    <property type="entry name" value="Chorismate_bind"/>
    <property type="match status" value="1"/>
</dbReference>
<dbReference type="EMBL" id="FWWW01000104">
    <property type="protein sequence ID" value="SMC00512.1"/>
    <property type="molecule type" value="Genomic_DNA"/>
</dbReference>
<reference evidence="11 12" key="1">
    <citation type="submission" date="2017-04" db="EMBL/GenBank/DDBJ databases">
        <authorList>
            <person name="Afonso C.L."/>
            <person name="Miller P.J."/>
            <person name="Scott M.A."/>
            <person name="Spackman E."/>
            <person name="Goraichik I."/>
            <person name="Dimitrov K.M."/>
            <person name="Suarez D.L."/>
            <person name="Swayne D.E."/>
        </authorList>
    </citation>
    <scope>NUCLEOTIDE SEQUENCE [LARGE SCALE GENOMIC DNA]</scope>
    <source>
        <strain evidence="11 12">DSM 11622</strain>
    </source>
</reference>
<dbReference type="Pfam" id="PF04715">
    <property type="entry name" value="Anth_synt_I_N"/>
    <property type="match status" value="1"/>
</dbReference>
<sequence>MNLASNIKESPATRRAFLFPGGPKQYSLLTVKMLPLLMNNLPQPTYALKTRHVRLLADTVTPVGLYLRLRDQYSNCLLLESSDYHGQQNAFSYLACDPLARFELSRSELRQTFPDGTVATETLAQPRLALDRLREFAGRFQTEKSEFDFITGGLFGYMGYEAVQYFEDLTLNPAKESAGQIPDIIYGTYRYVIAINHFRNELFVFEHSPADEPTDHDGLTRLVNLVRNPSLPEFGFAPVGEETTNLTDEEFLEKLAAGQDHCRKGDVFQIVLSRRFSQGFLGDEFNVYRALRSVNPSPYLFYFDYGNFKIFGSSPETQLLIKGRAASLFPIAGTFRRTGHDAEDAALAQKLAADPKENAEHTMLVDLARNDLARHGDEVKVKVFREIQYYSHVIHLVSEVTATLAPDASPLQVVADTFPAGTLSGAPKHSAMQLIDRLEPTGRGYYGGALGYLGFNDDFNHAIMIRSFLSTGNQLHYQAGAGVVAASDINSELNEVHHKLAALRKALKLAEAIGEKLSASI</sequence>
<dbReference type="PANTHER" id="PTHR11236">
    <property type="entry name" value="AMINOBENZOATE/ANTHRANILATE SYNTHASE"/>
    <property type="match status" value="1"/>
</dbReference>
<keyword evidence="5" id="KW-0460">Magnesium</keyword>
<keyword evidence="4" id="KW-0479">Metal-binding</keyword>
<accession>A0A1W1W4E1</accession>
<feature type="domain" description="Chorismate-utilising enzyme C-terminal" evidence="9">
    <location>
        <begin position="248"/>
        <end position="499"/>
    </location>
</feature>
<evidence type="ECO:0000256" key="4">
    <source>
        <dbReference type="ARBA" id="ARBA00022723"/>
    </source>
</evidence>
<comment type="subunit">
    <text evidence="2">Heterotetramer consisting of two non-identical subunits: a beta subunit (TrpG) and a large alpha subunit (TrpE).</text>
</comment>
<evidence type="ECO:0000256" key="6">
    <source>
        <dbReference type="ARBA" id="ARBA00023239"/>
    </source>
</evidence>
<evidence type="ECO:0000313" key="12">
    <source>
        <dbReference type="Proteomes" id="UP000192266"/>
    </source>
</evidence>
<dbReference type="AlphaFoldDB" id="A0A1W1W4E1"/>
<dbReference type="GO" id="GO:0004049">
    <property type="term" value="F:anthranilate synthase activity"/>
    <property type="evidence" value="ECO:0007669"/>
    <property type="project" value="UniProtKB-EC"/>
</dbReference>
<evidence type="ECO:0000313" key="11">
    <source>
        <dbReference type="EMBL" id="SMC00512.1"/>
    </source>
</evidence>
<evidence type="ECO:0000256" key="3">
    <source>
        <dbReference type="ARBA" id="ARBA00020653"/>
    </source>
</evidence>
<dbReference type="InterPro" id="IPR005801">
    <property type="entry name" value="ADC_synthase"/>
</dbReference>
<dbReference type="Proteomes" id="UP000192266">
    <property type="component" value="Unassembled WGS sequence"/>
</dbReference>
<comment type="cofactor">
    <cofactor evidence="1">
        <name>Mg(2+)</name>
        <dbReference type="ChEBI" id="CHEBI:18420"/>
    </cofactor>
</comment>
<protein>
    <recommendedName>
        <fullName evidence="3">Anthranilate synthase component 1</fullName>
    </recommendedName>
</protein>
<gene>
    <name evidence="11" type="ORF">SAMN00120144_1266</name>
</gene>
<dbReference type="InterPro" id="IPR015890">
    <property type="entry name" value="Chorismate_C"/>
</dbReference>
<name>A0A1W1W4E1_9BACT</name>
<organism evidence="11 12">
    <name type="scientific">Hymenobacter roseosalivarius DSM 11622</name>
    <dbReference type="NCBI Taxonomy" id="645990"/>
    <lineage>
        <taxon>Bacteria</taxon>
        <taxon>Pseudomonadati</taxon>
        <taxon>Bacteroidota</taxon>
        <taxon>Cytophagia</taxon>
        <taxon>Cytophagales</taxon>
        <taxon>Hymenobacteraceae</taxon>
        <taxon>Hymenobacter</taxon>
    </lineage>
</organism>
<proteinExistence type="predicted"/>
<comment type="catalytic activity">
    <reaction evidence="8">
        <text>chorismate + L-glutamine = anthranilate + pyruvate + L-glutamate + H(+)</text>
        <dbReference type="Rhea" id="RHEA:21732"/>
        <dbReference type="ChEBI" id="CHEBI:15361"/>
        <dbReference type="ChEBI" id="CHEBI:15378"/>
        <dbReference type="ChEBI" id="CHEBI:16567"/>
        <dbReference type="ChEBI" id="CHEBI:29748"/>
        <dbReference type="ChEBI" id="CHEBI:29985"/>
        <dbReference type="ChEBI" id="CHEBI:58359"/>
        <dbReference type="EC" id="4.1.3.27"/>
    </reaction>
</comment>
<evidence type="ECO:0000259" key="10">
    <source>
        <dbReference type="Pfam" id="PF04715"/>
    </source>
</evidence>
<dbReference type="PRINTS" id="PR00095">
    <property type="entry name" value="ANTSNTHASEI"/>
</dbReference>
<dbReference type="PANTHER" id="PTHR11236:SF48">
    <property type="entry name" value="ISOCHORISMATE SYNTHASE MENF"/>
    <property type="match status" value="1"/>
</dbReference>
<keyword evidence="6" id="KW-0456">Lyase</keyword>
<dbReference type="SUPFAM" id="SSF56322">
    <property type="entry name" value="ADC synthase"/>
    <property type="match status" value="1"/>
</dbReference>
<dbReference type="Gene3D" id="3.60.120.10">
    <property type="entry name" value="Anthranilate synthase"/>
    <property type="match status" value="1"/>
</dbReference>
<dbReference type="STRING" id="645990.SAMN00120144_1266"/>
<evidence type="ECO:0000256" key="8">
    <source>
        <dbReference type="ARBA" id="ARBA00047683"/>
    </source>
</evidence>
<comment type="function">
    <text evidence="7">Part of a heterotetrameric complex that catalyzes the two-step biosynthesis of anthranilate, an intermediate in the biosynthesis of L-tryptophan. In the first step, the glutamine-binding beta subunit (TrpG) of anthranilate synthase (AS) provides the glutamine amidotransferase activity which generates ammonia as a substrate that, along with chorismate, is used in the second step, catalyzed by the large alpha subunit of AS (TrpE) to produce anthranilate. In the absence of TrpG, TrpE can synthesize anthranilate directly from chorismate and high concentrations of ammonia.</text>
</comment>
<feature type="domain" description="Anthranilate synthase component I N-terminal" evidence="10">
    <location>
        <begin position="58"/>
        <end position="204"/>
    </location>
</feature>
<evidence type="ECO:0000259" key="9">
    <source>
        <dbReference type="Pfam" id="PF00425"/>
    </source>
</evidence>
<evidence type="ECO:0000256" key="7">
    <source>
        <dbReference type="ARBA" id="ARBA00025634"/>
    </source>
</evidence>
<dbReference type="GO" id="GO:0000162">
    <property type="term" value="P:L-tryptophan biosynthetic process"/>
    <property type="evidence" value="ECO:0007669"/>
    <property type="project" value="TreeGrafter"/>
</dbReference>
<dbReference type="GO" id="GO:0046872">
    <property type="term" value="F:metal ion binding"/>
    <property type="evidence" value="ECO:0007669"/>
    <property type="project" value="UniProtKB-KW"/>
</dbReference>
<dbReference type="InterPro" id="IPR006805">
    <property type="entry name" value="Anth_synth_I_N"/>
</dbReference>
<evidence type="ECO:0000256" key="2">
    <source>
        <dbReference type="ARBA" id="ARBA00011575"/>
    </source>
</evidence>
<keyword evidence="12" id="KW-1185">Reference proteome</keyword>
<evidence type="ECO:0000256" key="5">
    <source>
        <dbReference type="ARBA" id="ARBA00022842"/>
    </source>
</evidence>